<keyword evidence="3" id="KW-1185">Reference proteome</keyword>
<reference evidence="2" key="1">
    <citation type="submission" date="2023-07" db="EMBL/GenBank/DDBJ databases">
        <title>draft genome sequence of fig (Ficus carica).</title>
        <authorList>
            <person name="Takahashi T."/>
            <person name="Nishimura K."/>
        </authorList>
    </citation>
    <scope>NUCLEOTIDE SEQUENCE</scope>
</reference>
<comment type="caution">
    <text evidence="2">The sequence shown here is derived from an EMBL/GenBank/DDBJ whole genome shotgun (WGS) entry which is preliminary data.</text>
</comment>
<evidence type="ECO:0000313" key="2">
    <source>
        <dbReference type="EMBL" id="GMN69865.1"/>
    </source>
</evidence>
<feature type="region of interest" description="Disordered" evidence="1">
    <location>
        <begin position="149"/>
        <end position="211"/>
    </location>
</feature>
<dbReference type="Proteomes" id="UP001187192">
    <property type="component" value="Unassembled WGS sequence"/>
</dbReference>
<gene>
    <name evidence="2" type="ORF">TIFTF001_038909</name>
</gene>
<organism evidence="2 3">
    <name type="scientific">Ficus carica</name>
    <name type="common">Common fig</name>
    <dbReference type="NCBI Taxonomy" id="3494"/>
    <lineage>
        <taxon>Eukaryota</taxon>
        <taxon>Viridiplantae</taxon>
        <taxon>Streptophyta</taxon>
        <taxon>Embryophyta</taxon>
        <taxon>Tracheophyta</taxon>
        <taxon>Spermatophyta</taxon>
        <taxon>Magnoliopsida</taxon>
        <taxon>eudicotyledons</taxon>
        <taxon>Gunneridae</taxon>
        <taxon>Pentapetalae</taxon>
        <taxon>rosids</taxon>
        <taxon>fabids</taxon>
        <taxon>Rosales</taxon>
        <taxon>Moraceae</taxon>
        <taxon>Ficeae</taxon>
        <taxon>Ficus</taxon>
    </lineage>
</organism>
<protein>
    <submittedName>
        <fullName evidence="2">Uncharacterized protein</fullName>
    </submittedName>
</protein>
<feature type="region of interest" description="Disordered" evidence="1">
    <location>
        <begin position="101"/>
        <end position="120"/>
    </location>
</feature>
<sequence>MNGKKLVFMFCTMLRKWSLSLRVHMTELRDANPRKIRCEKWIHDEHNRTFREWIRKYLHMKAGHSQDLTKPARGPSSIVTRYTSYFVNGYSFYTYERDEKHPVQHSGLAPPTRGRRRPSRTTTIEQYVEELMDLFHTLVESVAHLVGGQLPHSQAGDDLADHANPNDLPNGENQREEAEGVRETSGDNNHPPPARPKRNLKRAPLCMPHRPPVRDEYFNNANGGRPPMPHQPPMSDDYFYNASTIDQFSHPEGDLTDHLRARQGEVW</sequence>
<feature type="compositionally biased region" description="Basic and acidic residues" evidence="1">
    <location>
        <begin position="173"/>
        <end position="185"/>
    </location>
</feature>
<evidence type="ECO:0000313" key="3">
    <source>
        <dbReference type="Proteomes" id="UP001187192"/>
    </source>
</evidence>
<accession>A0AA88EBD8</accession>
<proteinExistence type="predicted"/>
<dbReference type="EMBL" id="BTGU01000956">
    <property type="protein sequence ID" value="GMN69865.1"/>
    <property type="molecule type" value="Genomic_DNA"/>
</dbReference>
<evidence type="ECO:0000256" key="1">
    <source>
        <dbReference type="SAM" id="MobiDB-lite"/>
    </source>
</evidence>
<dbReference type="PANTHER" id="PTHR48258">
    <property type="entry name" value="DUF4218 DOMAIN-CONTAINING PROTEIN-RELATED"/>
    <property type="match status" value="1"/>
</dbReference>
<name>A0AA88EBD8_FICCA</name>
<dbReference type="AlphaFoldDB" id="A0AA88EBD8"/>